<dbReference type="Gene3D" id="1.10.443.10">
    <property type="entry name" value="Intergrase catalytic core"/>
    <property type="match status" value="1"/>
</dbReference>
<evidence type="ECO:0000313" key="2">
    <source>
        <dbReference type="EMBL" id="KAG2834143.1"/>
    </source>
</evidence>
<accession>A0A8T0YDJ4</accession>
<dbReference type="VEuPathDB" id="FungiDB:PC110_g7181"/>
<dbReference type="GO" id="GO:0015074">
    <property type="term" value="P:DNA integration"/>
    <property type="evidence" value="ECO:0007669"/>
    <property type="project" value="InterPro"/>
</dbReference>
<feature type="region of interest" description="Disordered" evidence="1">
    <location>
        <begin position="483"/>
        <end position="511"/>
    </location>
</feature>
<dbReference type="Proteomes" id="UP000735874">
    <property type="component" value="Unassembled WGS sequence"/>
</dbReference>
<comment type="caution">
    <text evidence="2">The sequence shown here is derived from an EMBL/GenBank/DDBJ whole genome shotgun (WGS) entry which is preliminary data.</text>
</comment>
<protein>
    <submittedName>
        <fullName evidence="2">Uncharacterized protein</fullName>
    </submittedName>
</protein>
<feature type="region of interest" description="Disordered" evidence="1">
    <location>
        <begin position="430"/>
        <end position="450"/>
    </location>
</feature>
<dbReference type="GO" id="GO:0003677">
    <property type="term" value="F:DNA binding"/>
    <property type="evidence" value="ECO:0007669"/>
    <property type="project" value="InterPro"/>
</dbReference>
<name>A0A8T0YDJ4_9STRA</name>
<evidence type="ECO:0000256" key="1">
    <source>
        <dbReference type="SAM" id="MobiDB-lite"/>
    </source>
</evidence>
<dbReference type="AlphaFoldDB" id="A0A8T0YDJ4"/>
<feature type="region of interest" description="Disordered" evidence="1">
    <location>
        <begin position="217"/>
        <end position="247"/>
    </location>
</feature>
<feature type="compositionally biased region" description="Basic and acidic residues" evidence="1">
    <location>
        <begin position="433"/>
        <end position="450"/>
    </location>
</feature>
<reference evidence="2" key="1">
    <citation type="submission" date="2018-10" db="EMBL/GenBank/DDBJ databases">
        <title>Effector identification in a new, highly contiguous assembly of the strawberry crown rot pathogen Phytophthora cactorum.</title>
        <authorList>
            <person name="Armitage A.D."/>
            <person name="Nellist C.F."/>
            <person name="Bates H."/>
            <person name="Vickerstaff R.J."/>
            <person name="Harrison R.J."/>
        </authorList>
    </citation>
    <scope>NUCLEOTIDE SEQUENCE</scope>
    <source>
        <strain evidence="2">15-7</strain>
    </source>
</reference>
<dbReference type="EMBL" id="RCMG01001178">
    <property type="protein sequence ID" value="KAG2834143.1"/>
    <property type="molecule type" value="Genomic_DNA"/>
</dbReference>
<dbReference type="InterPro" id="IPR013762">
    <property type="entry name" value="Integrase-like_cat_sf"/>
</dbReference>
<evidence type="ECO:0000313" key="3">
    <source>
        <dbReference type="Proteomes" id="UP000735874"/>
    </source>
</evidence>
<dbReference type="GO" id="GO:0006310">
    <property type="term" value="P:DNA recombination"/>
    <property type="evidence" value="ECO:0007669"/>
    <property type="project" value="InterPro"/>
</dbReference>
<organism evidence="2 3">
    <name type="scientific">Phytophthora cactorum</name>
    <dbReference type="NCBI Taxonomy" id="29920"/>
    <lineage>
        <taxon>Eukaryota</taxon>
        <taxon>Sar</taxon>
        <taxon>Stramenopiles</taxon>
        <taxon>Oomycota</taxon>
        <taxon>Peronosporomycetes</taxon>
        <taxon>Peronosporales</taxon>
        <taxon>Peronosporaceae</taxon>
        <taxon>Phytophthora</taxon>
    </lineage>
</organism>
<sequence length="511" mass="56389">MDRFGFYLATHEGKKGKLARNTAVSYYRNVKFWLFDLYPYLRVPAELLLLKQSKTLDRHCLKREKGGFTKKAPLCTKEDLRALTEYVYSNARVNADYMDAALACSMWHSFGRSSDLGYIQKQHVSVSADGVFYLRLLRVTTAEEQGLTLVPDKNNFLTCPIHALAVASATQDAPCGSLLSQLPELMEADPGTLNVALAAPSSSVTVSTTSGVSLTDTAAAASPRAPGPTPSSPATLHLISRSKEPTRGEDGVQAYVNRLLKRVVTPARATEDLTSHSFCRGGAPHANGEEKLAAQWIFDRGAWDMTKVNKASAYVFNTPQEDCRVARVLSGWGVNETPVVEDVETLDHDTQEQVARLQELLYSSCSGLKERRFNVSRKVLAVLTAYLIKYFPELKALSPSAPIGMRVEEGLDAVGIARADMLAWSAALNISPPRHDKQDSENEDKSRECKGYHHSAVINGVIVMNKSMAARLTILEAALLKPKRKHAADEEQQQQQAQSDQEAKPKRRKNR</sequence>
<proteinExistence type="predicted"/>
<gene>
    <name evidence="2" type="ORF">PC113_g20444</name>
</gene>